<reference evidence="2" key="1">
    <citation type="submission" date="2018-04" db="EMBL/GenBank/DDBJ databases">
        <title>Whole genome sequencing of Hypsizygus marmoreus.</title>
        <authorList>
            <person name="Choi I.-G."/>
            <person name="Min B."/>
            <person name="Kim J.-G."/>
            <person name="Kim S."/>
            <person name="Oh Y.-L."/>
            <person name="Kong W.-S."/>
            <person name="Park H."/>
            <person name="Jeong J."/>
            <person name="Song E.-S."/>
        </authorList>
    </citation>
    <scope>NUCLEOTIDE SEQUENCE [LARGE SCALE GENOMIC DNA]</scope>
    <source>
        <strain evidence="2">51987-8</strain>
    </source>
</reference>
<dbReference type="InParanoid" id="A0A369K9Q1"/>
<evidence type="ECO:0000256" key="1">
    <source>
        <dbReference type="SAM" id="MobiDB-lite"/>
    </source>
</evidence>
<accession>A0A369K9Q1</accession>
<name>A0A369K9Q1_HYPMA</name>
<dbReference type="AlphaFoldDB" id="A0A369K9Q1"/>
<dbReference type="Proteomes" id="UP000076154">
    <property type="component" value="Unassembled WGS sequence"/>
</dbReference>
<evidence type="ECO:0000313" key="3">
    <source>
        <dbReference type="Proteomes" id="UP000076154"/>
    </source>
</evidence>
<sequence>MPPWFLPLDNKYVLQDHTLQKYSSYARHSLRPPVVHLGPVVHRSIVPASFITYPLPSLSTIPCSRGDAYFVFRSTRAVSTRPTPNLYSPCNPNSNYDPIHSPAWPPAVPWIPAIVIFGILCYSLGLLTASALSQHCFREPQGNVSDHSCPGCIYTPVALPPNPNPFPPPSIKWQLWEVFVHMVLNPGSLLMDALMIAYPTHTDELTQFTFVSLFWYLYASDVQRIILSVTSSLDDIPSTSVANADPLPAADDDESAADLTERTAVKEGDWELDGASQHLGMGNVSSVDQDHSKSFGAASEILFTTGLPLIDTSEFNHFTLLTQPSRLPSEADPRGTRSTCLPGHRSQKEMPEAIADNVFLTDGTELADAPRFNMQSTCPVKGATDALKIVGVRRKLSLREYIEFKDALDACQVRTLDSDGASVFGASLRSLTQDPVVKTTRPQNGMSTKTGVGKVHYLTNIWSSAQNSSVGGIIAD</sequence>
<comment type="caution">
    <text evidence="2">The sequence shown here is derived from an EMBL/GenBank/DDBJ whole genome shotgun (WGS) entry which is preliminary data.</text>
</comment>
<gene>
    <name evidence="2" type="ORF">Hypma_014834</name>
</gene>
<evidence type="ECO:0000313" key="2">
    <source>
        <dbReference type="EMBL" id="RDB29395.1"/>
    </source>
</evidence>
<protein>
    <submittedName>
        <fullName evidence="2">Uncharacterized protein</fullName>
    </submittedName>
</protein>
<proteinExistence type="predicted"/>
<feature type="region of interest" description="Disordered" evidence="1">
    <location>
        <begin position="326"/>
        <end position="345"/>
    </location>
</feature>
<organism evidence="2 3">
    <name type="scientific">Hypsizygus marmoreus</name>
    <name type="common">White beech mushroom</name>
    <name type="synonym">Agaricus marmoreus</name>
    <dbReference type="NCBI Taxonomy" id="39966"/>
    <lineage>
        <taxon>Eukaryota</taxon>
        <taxon>Fungi</taxon>
        <taxon>Dikarya</taxon>
        <taxon>Basidiomycota</taxon>
        <taxon>Agaricomycotina</taxon>
        <taxon>Agaricomycetes</taxon>
        <taxon>Agaricomycetidae</taxon>
        <taxon>Agaricales</taxon>
        <taxon>Tricholomatineae</taxon>
        <taxon>Lyophyllaceae</taxon>
        <taxon>Hypsizygus</taxon>
    </lineage>
</organism>
<keyword evidence="3" id="KW-1185">Reference proteome</keyword>
<dbReference type="EMBL" id="LUEZ02000010">
    <property type="protein sequence ID" value="RDB29395.1"/>
    <property type="molecule type" value="Genomic_DNA"/>
</dbReference>